<dbReference type="AlphaFoldDB" id="A0AAD5SJ09"/>
<keyword evidence="3" id="KW-1185">Reference proteome</keyword>
<organism evidence="2 3">
    <name type="scientific">Rhizophlyctis rosea</name>
    <dbReference type="NCBI Taxonomy" id="64517"/>
    <lineage>
        <taxon>Eukaryota</taxon>
        <taxon>Fungi</taxon>
        <taxon>Fungi incertae sedis</taxon>
        <taxon>Chytridiomycota</taxon>
        <taxon>Chytridiomycota incertae sedis</taxon>
        <taxon>Chytridiomycetes</taxon>
        <taxon>Rhizophlyctidales</taxon>
        <taxon>Rhizophlyctidaceae</taxon>
        <taxon>Rhizophlyctis</taxon>
    </lineage>
</organism>
<dbReference type="EMBL" id="JADGJD010000051">
    <property type="protein sequence ID" value="KAJ3055963.1"/>
    <property type="molecule type" value="Genomic_DNA"/>
</dbReference>
<comment type="caution">
    <text evidence="2">The sequence shown here is derived from an EMBL/GenBank/DDBJ whole genome shotgun (WGS) entry which is preliminary data.</text>
</comment>
<protein>
    <submittedName>
        <fullName evidence="2">Uncharacterized protein</fullName>
    </submittedName>
</protein>
<sequence>MLTPVAPSNPPPPPPNPALIQQTRFTFSIPEAASHEPSPTPDLSDDDTLSVHFTSITDFRTAISTPSHPLSKIEPLLPDRLIAILMEQPRFPELKSMRRRKKAEEGSSEWEKKELKLEKTLSKLIRQRNKERYWNQILEKALEWLRKEDEKLNRQLEIHKQVTGRPAAAASSVFVKNA</sequence>
<proteinExistence type="predicted"/>
<gene>
    <name evidence="2" type="ORF">HK097_008572</name>
</gene>
<feature type="compositionally biased region" description="Pro residues" evidence="1">
    <location>
        <begin position="7"/>
        <end position="17"/>
    </location>
</feature>
<evidence type="ECO:0000313" key="2">
    <source>
        <dbReference type="EMBL" id="KAJ3055963.1"/>
    </source>
</evidence>
<name>A0AAD5SJ09_9FUNG</name>
<dbReference type="Proteomes" id="UP001212841">
    <property type="component" value="Unassembled WGS sequence"/>
</dbReference>
<accession>A0AAD5SJ09</accession>
<evidence type="ECO:0000313" key="3">
    <source>
        <dbReference type="Proteomes" id="UP001212841"/>
    </source>
</evidence>
<evidence type="ECO:0000256" key="1">
    <source>
        <dbReference type="SAM" id="MobiDB-lite"/>
    </source>
</evidence>
<reference evidence="2" key="1">
    <citation type="submission" date="2020-05" db="EMBL/GenBank/DDBJ databases">
        <title>Phylogenomic resolution of chytrid fungi.</title>
        <authorList>
            <person name="Stajich J.E."/>
            <person name="Amses K."/>
            <person name="Simmons R."/>
            <person name="Seto K."/>
            <person name="Myers J."/>
            <person name="Bonds A."/>
            <person name="Quandt C.A."/>
            <person name="Barry K."/>
            <person name="Liu P."/>
            <person name="Grigoriev I."/>
            <person name="Longcore J.E."/>
            <person name="James T.Y."/>
        </authorList>
    </citation>
    <scope>NUCLEOTIDE SEQUENCE</scope>
    <source>
        <strain evidence="2">JEL0318</strain>
    </source>
</reference>
<feature type="region of interest" description="Disordered" evidence="1">
    <location>
        <begin position="1"/>
        <end position="20"/>
    </location>
</feature>